<dbReference type="Gene3D" id="3.30.160.60">
    <property type="entry name" value="Classic Zinc Finger"/>
    <property type="match status" value="1"/>
</dbReference>
<reference evidence="7" key="1">
    <citation type="journal article" date="2022" name="Front. Genet.">
        <title>Chromosome-Scale Assembly of the Dendrobium nobile Genome Provides Insights Into the Molecular Mechanism of the Biosynthesis of the Medicinal Active Ingredient of Dendrobium.</title>
        <authorList>
            <person name="Xu Q."/>
            <person name="Niu S.-C."/>
            <person name="Li K.-L."/>
            <person name="Zheng P.-J."/>
            <person name="Zhang X.-J."/>
            <person name="Jia Y."/>
            <person name="Liu Y."/>
            <person name="Niu Y.-X."/>
            <person name="Yu L.-H."/>
            <person name="Chen D.-F."/>
            <person name="Zhang G.-Q."/>
        </authorList>
    </citation>
    <scope>NUCLEOTIDE SEQUENCE</scope>
    <source>
        <tissue evidence="7">Leaf</tissue>
    </source>
</reference>
<dbReference type="AlphaFoldDB" id="A0A8T3BQM6"/>
<dbReference type="SMART" id="SM00355">
    <property type="entry name" value="ZnF_C2H2"/>
    <property type="match status" value="1"/>
</dbReference>
<dbReference type="SUPFAM" id="SSF57667">
    <property type="entry name" value="beta-beta-alpha zinc fingers"/>
    <property type="match status" value="1"/>
</dbReference>
<dbReference type="GO" id="GO:0008270">
    <property type="term" value="F:zinc ion binding"/>
    <property type="evidence" value="ECO:0007669"/>
    <property type="project" value="UniProtKB-KW"/>
</dbReference>
<evidence type="ECO:0000256" key="3">
    <source>
        <dbReference type="ARBA" id="ARBA00022771"/>
    </source>
</evidence>
<dbReference type="InterPro" id="IPR013087">
    <property type="entry name" value="Znf_C2H2_type"/>
</dbReference>
<gene>
    <name evidence="7" type="ORF">KFK09_006855</name>
</gene>
<dbReference type="Proteomes" id="UP000829196">
    <property type="component" value="Unassembled WGS sequence"/>
</dbReference>
<proteinExistence type="predicted"/>
<evidence type="ECO:0000256" key="5">
    <source>
        <dbReference type="PROSITE-ProRule" id="PRU00042"/>
    </source>
</evidence>
<comment type="caution">
    <text evidence="7">The sequence shown here is derived from an EMBL/GenBank/DDBJ whole genome shotgun (WGS) entry which is preliminary data.</text>
</comment>
<evidence type="ECO:0000256" key="1">
    <source>
        <dbReference type="ARBA" id="ARBA00022723"/>
    </source>
</evidence>
<organism evidence="7 8">
    <name type="scientific">Dendrobium nobile</name>
    <name type="common">Orchid</name>
    <dbReference type="NCBI Taxonomy" id="94219"/>
    <lineage>
        <taxon>Eukaryota</taxon>
        <taxon>Viridiplantae</taxon>
        <taxon>Streptophyta</taxon>
        <taxon>Embryophyta</taxon>
        <taxon>Tracheophyta</taxon>
        <taxon>Spermatophyta</taxon>
        <taxon>Magnoliopsida</taxon>
        <taxon>Liliopsida</taxon>
        <taxon>Asparagales</taxon>
        <taxon>Orchidaceae</taxon>
        <taxon>Epidendroideae</taxon>
        <taxon>Malaxideae</taxon>
        <taxon>Dendrobiinae</taxon>
        <taxon>Dendrobium</taxon>
    </lineage>
</organism>
<accession>A0A8T3BQM6</accession>
<dbReference type="PROSITE" id="PS00028">
    <property type="entry name" value="ZINC_FINGER_C2H2_1"/>
    <property type="match status" value="1"/>
</dbReference>
<evidence type="ECO:0000259" key="6">
    <source>
        <dbReference type="PROSITE" id="PS50157"/>
    </source>
</evidence>
<keyword evidence="2" id="KW-0677">Repeat</keyword>
<dbReference type="EMBL" id="JAGYWB010000006">
    <property type="protein sequence ID" value="KAI0519408.1"/>
    <property type="molecule type" value="Genomic_DNA"/>
</dbReference>
<evidence type="ECO:0000313" key="7">
    <source>
        <dbReference type="EMBL" id="KAI0519408.1"/>
    </source>
</evidence>
<dbReference type="PROSITE" id="PS50157">
    <property type="entry name" value="ZINC_FINGER_C2H2_2"/>
    <property type="match status" value="1"/>
</dbReference>
<dbReference type="InterPro" id="IPR036236">
    <property type="entry name" value="Znf_C2H2_sf"/>
</dbReference>
<keyword evidence="8" id="KW-1185">Reference proteome</keyword>
<evidence type="ECO:0000256" key="2">
    <source>
        <dbReference type="ARBA" id="ARBA00022737"/>
    </source>
</evidence>
<keyword evidence="1" id="KW-0479">Metal-binding</keyword>
<feature type="domain" description="C2H2-type" evidence="6">
    <location>
        <begin position="28"/>
        <end position="58"/>
    </location>
</feature>
<sequence>MVELRPHEKPNNAAKAPVLNSASSDRPYVCPFAGCEKAYIHEYKLNLHLRKEHPGHNPEEGYKTALMTAASTGSACVGEPKIEQLSIRIPVIIPRSPFFHSACSLLQILFVTLPIVQRAYQKLTSSTRMIGYKKKVMTILSVLFGWAAPNLEMHFIFVLNYTEICSECFSTSKKNYLESSSMSCYSSVEVLQYFY</sequence>
<evidence type="ECO:0000313" key="8">
    <source>
        <dbReference type="Proteomes" id="UP000829196"/>
    </source>
</evidence>
<name>A0A8T3BQM6_DENNO</name>
<dbReference type="FunFam" id="3.30.160.60:FF:000125">
    <property type="entry name" value="Putative zinc finger protein 143"/>
    <property type="match status" value="1"/>
</dbReference>
<keyword evidence="4" id="KW-0862">Zinc</keyword>
<protein>
    <recommendedName>
        <fullName evidence="6">C2H2-type domain-containing protein</fullName>
    </recommendedName>
</protein>
<evidence type="ECO:0000256" key="4">
    <source>
        <dbReference type="ARBA" id="ARBA00022833"/>
    </source>
</evidence>
<dbReference type="OrthoDB" id="3437960at2759"/>
<keyword evidence="3 5" id="KW-0863">Zinc-finger</keyword>